<accession>A0A923RVV3</accession>
<name>A0A923RVV3_9FIRM</name>
<dbReference type="Pfam" id="PF09546">
    <property type="entry name" value="Spore_III_AE"/>
    <property type="match status" value="1"/>
</dbReference>
<keyword evidence="2" id="KW-0732">Signal</keyword>
<reference evidence="3" key="1">
    <citation type="submission" date="2020-08" db="EMBL/GenBank/DDBJ databases">
        <title>Genome public.</title>
        <authorList>
            <person name="Liu C."/>
            <person name="Sun Q."/>
        </authorList>
    </citation>
    <scope>NUCLEOTIDE SEQUENCE</scope>
    <source>
        <strain evidence="3">BX1005</strain>
    </source>
</reference>
<gene>
    <name evidence="3" type="ORF">H8S17_10520</name>
</gene>
<feature type="transmembrane region" description="Helical" evidence="1">
    <location>
        <begin position="265"/>
        <end position="288"/>
    </location>
</feature>
<dbReference type="Proteomes" id="UP000606720">
    <property type="component" value="Unassembled WGS sequence"/>
</dbReference>
<feature type="transmembrane region" description="Helical" evidence="1">
    <location>
        <begin position="346"/>
        <end position="368"/>
    </location>
</feature>
<dbReference type="EMBL" id="JACOPH010000008">
    <property type="protein sequence ID" value="MBC5714639.1"/>
    <property type="molecule type" value="Genomic_DNA"/>
</dbReference>
<feature type="transmembrane region" description="Helical" evidence="1">
    <location>
        <begin position="192"/>
        <end position="210"/>
    </location>
</feature>
<evidence type="ECO:0000256" key="2">
    <source>
        <dbReference type="SAM" id="SignalP"/>
    </source>
</evidence>
<keyword evidence="1" id="KW-0472">Membrane</keyword>
<feature type="transmembrane region" description="Helical" evidence="1">
    <location>
        <begin position="222"/>
        <end position="244"/>
    </location>
</feature>
<evidence type="ECO:0000313" key="4">
    <source>
        <dbReference type="Proteomes" id="UP000606720"/>
    </source>
</evidence>
<feature type="transmembrane region" description="Helical" evidence="1">
    <location>
        <begin position="117"/>
        <end position="136"/>
    </location>
</feature>
<dbReference type="RefSeq" id="WP_186867276.1">
    <property type="nucleotide sequence ID" value="NZ_JACOPH010000008.1"/>
</dbReference>
<keyword evidence="1" id="KW-0812">Transmembrane</keyword>
<dbReference type="AlphaFoldDB" id="A0A923RVV3"/>
<evidence type="ECO:0000256" key="1">
    <source>
        <dbReference type="SAM" id="Phobius"/>
    </source>
</evidence>
<dbReference type="InterPro" id="IPR014194">
    <property type="entry name" value="Spore_III_AE"/>
</dbReference>
<feature type="signal peptide" evidence="2">
    <location>
        <begin position="1"/>
        <end position="23"/>
    </location>
</feature>
<feature type="transmembrane region" description="Helical" evidence="1">
    <location>
        <begin position="156"/>
        <end position="185"/>
    </location>
</feature>
<feature type="chain" id="PRO_5038055343" evidence="2">
    <location>
        <begin position="24"/>
        <end position="373"/>
    </location>
</feature>
<proteinExistence type="predicted"/>
<keyword evidence="1" id="KW-1133">Transmembrane helix</keyword>
<evidence type="ECO:0000313" key="3">
    <source>
        <dbReference type="EMBL" id="MBC5714639.1"/>
    </source>
</evidence>
<feature type="transmembrane region" description="Helical" evidence="1">
    <location>
        <begin position="294"/>
        <end position="325"/>
    </location>
</feature>
<organism evidence="3 4">
    <name type="scientific">Roseburia zhanii</name>
    <dbReference type="NCBI Taxonomy" id="2763064"/>
    <lineage>
        <taxon>Bacteria</taxon>
        <taxon>Bacillati</taxon>
        <taxon>Bacillota</taxon>
        <taxon>Clostridia</taxon>
        <taxon>Lachnospirales</taxon>
        <taxon>Lachnospiraceae</taxon>
        <taxon>Roseburia</taxon>
    </lineage>
</organism>
<sequence length="373" mass="41488">MKHFLMGCMIICILCMQTGSIKAATADDVIDELDISELNRFLEDREEMPVTFEDVLRALVDTKEIPYEKLGDYIKDRICMQFQENKALILKLLIISVAFSLLKNYAKEFSCSYVSEICFFLCYCFMMILLLQSFSVMNETVLKTTDDMVAFMKVLIPVYCGAISFTLNFNASAATYSIIFAAIYLVEWMMRYLLVPFVKIYVILEFLNHLMEEERFKRLAELIASAVKVLLKIAVSFVLGMNIIQGMIAPAMDKLAENTITKTMQMIPGIGNVMSGMGQIFLTSGLMIKNCLGATALVILVILCAVPFLKMAVLAVLYKFLAAVLEPIADKRLSGGMNGIANGGMLYLKIISTCLMMFFLSIALSSAATGLGG</sequence>
<keyword evidence="4" id="KW-1185">Reference proteome</keyword>
<comment type="caution">
    <text evidence="3">The sequence shown here is derived from an EMBL/GenBank/DDBJ whole genome shotgun (WGS) entry which is preliminary data.</text>
</comment>
<protein>
    <submittedName>
        <fullName evidence="3">Stage III sporulation protein AE</fullName>
    </submittedName>
</protein>
<feature type="transmembrane region" description="Helical" evidence="1">
    <location>
        <begin position="87"/>
        <end position="105"/>
    </location>
</feature>